<accession>A0A7C8MLB1</accession>
<dbReference type="InterPro" id="IPR052718">
    <property type="entry name" value="NmrA-type_oxidoreductase"/>
</dbReference>
<evidence type="ECO:0000313" key="3">
    <source>
        <dbReference type="Proteomes" id="UP000481858"/>
    </source>
</evidence>
<dbReference type="Proteomes" id="UP000481858">
    <property type="component" value="Unassembled WGS sequence"/>
</dbReference>
<dbReference type="InterPro" id="IPR008030">
    <property type="entry name" value="NmrA-like"/>
</dbReference>
<dbReference type="PANTHER" id="PTHR47129">
    <property type="entry name" value="QUINONE OXIDOREDUCTASE 2"/>
    <property type="match status" value="1"/>
</dbReference>
<protein>
    <recommendedName>
        <fullName evidence="1">NmrA-like domain-containing protein</fullName>
    </recommendedName>
</protein>
<dbReference type="Pfam" id="PF05368">
    <property type="entry name" value="NmrA"/>
    <property type="match status" value="1"/>
</dbReference>
<organism evidence="2 3">
    <name type="scientific">Xylaria multiplex</name>
    <dbReference type="NCBI Taxonomy" id="323545"/>
    <lineage>
        <taxon>Eukaryota</taxon>
        <taxon>Fungi</taxon>
        <taxon>Dikarya</taxon>
        <taxon>Ascomycota</taxon>
        <taxon>Pezizomycotina</taxon>
        <taxon>Sordariomycetes</taxon>
        <taxon>Xylariomycetidae</taxon>
        <taxon>Xylariales</taxon>
        <taxon>Xylariaceae</taxon>
        <taxon>Xylaria</taxon>
    </lineage>
</organism>
<gene>
    <name evidence="2" type="ORF">GQX73_g7914</name>
</gene>
<reference evidence="2 3" key="1">
    <citation type="submission" date="2019-12" db="EMBL/GenBank/DDBJ databases">
        <title>Draft genome sequence of the ascomycete Xylaria multiplex DSM 110363.</title>
        <authorList>
            <person name="Buettner E."/>
            <person name="Kellner H."/>
        </authorList>
    </citation>
    <scope>NUCLEOTIDE SEQUENCE [LARGE SCALE GENOMIC DNA]</scope>
    <source>
        <strain evidence="2 3">DSM 110363</strain>
    </source>
</reference>
<dbReference type="AlphaFoldDB" id="A0A7C8MLB1"/>
<dbReference type="PANTHER" id="PTHR47129:SF1">
    <property type="entry name" value="NMRA-LIKE DOMAIN-CONTAINING PROTEIN"/>
    <property type="match status" value="1"/>
</dbReference>
<dbReference type="Gene3D" id="3.40.50.720">
    <property type="entry name" value="NAD(P)-binding Rossmann-like Domain"/>
    <property type="match status" value="1"/>
</dbReference>
<dbReference type="OrthoDB" id="419598at2759"/>
<dbReference type="SUPFAM" id="SSF51735">
    <property type="entry name" value="NAD(P)-binding Rossmann-fold domains"/>
    <property type="match status" value="1"/>
</dbReference>
<comment type="caution">
    <text evidence="2">The sequence shown here is derived from an EMBL/GenBank/DDBJ whole genome shotgun (WGS) entry which is preliminary data.</text>
</comment>
<sequence>MAKIAIVGASGKLGGATLSALLTHKLAPPSDIIALTSSAPGSHTWTRLAATGARVRHARFEDAATFERALDGVERFFLVSTPDIALDFGVAMDYDGTDAASAGGNPGRESHHKNAIDASVKAGVKWIVYSSLAFAASGDGAASKAGVMRAHLRTEAYLRTISAAHGVGVTILREGLYNESWPLYLGYFDAGNAQGERDVVRLASDGKICWSAIHDLGVASALVLSSSGEEYGGKTIYLSTRPETAKTVGEVARLVGEARGRDLRVEKVGRGEHERCYVEERGLPRPAVEWWASTYPALEDGECLVDDPALETLLARVGLKPIPIEETVAAMVRGQGSWKSRQQQA</sequence>
<dbReference type="InParanoid" id="A0A7C8MLB1"/>
<evidence type="ECO:0000313" key="2">
    <source>
        <dbReference type="EMBL" id="KAF2965650.1"/>
    </source>
</evidence>
<dbReference type="EMBL" id="WUBL01000109">
    <property type="protein sequence ID" value="KAF2965650.1"/>
    <property type="molecule type" value="Genomic_DNA"/>
</dbReference>
<proteinExistence type="predicted"/>
<name>A0A7C8MLB1_9PEZI</name>
<evidence type="ECO:0000259" key="1">
    <source>
        <dbReference type="Pfam" id="PF05368"/>
    </source>
</evidence>
<feature type="domain" description="NmrA-like" evidence="1">
    <location>
        <begin position="3"/>
        <end position="268"/>
    </location>
</feature>
<dbReference type="Gene3D" id="3.90.25.10">
    <property type="entry name" value="UDP-galactose 4-epimerase, domain 1"/>
    <property type="match status" value="1"/>
</dbReference>
<dbReference type="InterPro" id="IPR036291">
    <property type="entry name" value="NAD(P)-bd_dom_sf"/>
</dbReference>
<keyword evidence="3" id="KW-1185">Reference proteome</keyword>